<feature type="transmembrane region" description="Helical" evidence="2">
    <location>
        <begin position="266"/>
        <end position="289"/>
    </location>
</feature>
<gene>
    <name evidence="3" type="ORF">PZA18_03460</name>
</gene>
<proteinExistence type="predicted"/>
<dbReference type="EMBL" id="JARRAF010000003">
    <property type="protein sequence ID" value="MDK2123107.1"/>
    <property type="molecule type" value="Genomic_DNA"/>
</dbReference>
<name>A0ABT7DSR6_9NEIS</name>
<feature type="transmembrane region" description="Helical" evidence="2">
    <location>
        <begin position="51"/>
        <end position="71"/>
    </location>
</feature>
<keyword evidence="2" id="KW-1133">Transmembrane helix</keyword>
<evidence type="ECO:0000256" key="1">
    <source>
        <dbReference type="SAM" id="MobiDB-lite"/>
    </source>
</evidence>
<evidence type="ECO:0000313" key="3">
    <source>
        <dbReference type="EMBL" id="MDK2123107.1"/>
    </source>
</evidence>
<feature type="transmembrane region" description="Helical" evidence="2">
    <location>
        <begin position="98"/>
        <end position="117"/>
    </location>
</feature>
<evidence type="ECO:0000256" key="2">
    <source>
        <dbReference type="SAM" id="Phobius"/>
    </source>
</evidence>
<organism evidence="3 4">
    <name type="scientific">Parachitinimonas caeni</name>
    <dbReference type="NCBI Taxonomy" id="3031301"/>
    <lineage>
        <taxon>Bacteria</taxon>
        <taxon>Pseudomonadati</taxon>
        <taxon>Pseudomonadota</taxon>
        <taxon>Betaproteobacteria</taxon>
        <taxon>Neisseriales</taxon>
        <taxon>Chitinibacteraceae</taxon>
        <taxon>Parachitinimonas</taxon>
    </lineage>
</organism>
<sequence>MTSSFEPAFTPPAEPPLNFDPPTPTPDEPVIGEHVPETYRLQFHGKAGEYFGIWMVNLALTLLTLGIYSAWAKVRTQKYFYGHTELAGSHFDYHGKPLAILIGRLIAAALFIPYAVLAQMENALAFVVLGVIVLLAPWLVARSLRFRMRMTSWRAIRFGWSGSVGQTYLHFLLMPLLIPLSLMFAMPWVHHQQRAFLLKHLRYGSTSTSVKPAVGEFYMAYLVSIGSVFAGGTALMIAFALIAAVVGVVFYVAVGNFDGSDVAKMVGGGMFIAAIAVLYLITLLLYVVVGQVLKISLLGIVLNHSQIGPHQIKAEFKIFPLGWMFCTNLLALLCSLGLAWPWAKVRMTKMILESISVTTGAPLAELTAASGDQVGATGQEVAQMFDVDIAV</sequence>
<feature type="transmembrane region" description="Helical" evidence="2">
    <location>
        <begin position="221"/>
        <end position="254"/>
    </location>
</feature>
<keyword evidence="2" id="KW-0472">Membrane</keyword>
<feature type="transmembrane region" description="Helical" evidence="2">
    <location>
        <begin position="123"/>
        <end position="141"/>
    </location>
</feature>
<dbReference type="InterPro" id="IPR010295">
    <property type="entry name" value="DUF898"/>
</dbReference>
<feature type="compositionally biased region" description="Pro residues" evidence="1">
    <location>
        <begin position="9"/>
        <end position="27"/>
    </location>
</feature>
<comment type="caution">
    <text evidence="3">The sequence shown here is derived from an EMBL/GenBank/DDBJ whole genome shotgun (WGS) entry which is preliminary data.</text>
</comment>
<accession>A0ABT7DSR6</accession>
<reference evidence="3" key="1">
    <citation type="submission" date="2023-03" db="EMBL/GenBank/DDBJ databases">
        <title>Chitinimonas shenzhenensis gen. nov., sp. nov., a novel member of family Burkholderiaceae isolated from activated sludge collected in Shen Zhen, China.</title>
        <authorList>
            <person name="Wang X."/>
        </authorList>
    </citation>
    <scope>NUCLEOTIDE SEQUENCE</scope>
    <source>
        <strain evidence="3">DQS-5</strain>
    </source>
</reference>
<feature type="transmembrane region" description="Helical" evidence="2">
    <location>
        <begin position="321"/>
        <end position="343"/>
    </location>
</feature>
<dbReference type="Pfam" id="PF05987">
    <property type="entry name" value="DUF898"/>
    <property type="match status" value="1"/>
</dbReference>
<protein>
    <submittedName>
        <fullName evidence="3">YjgN family protein</fullName>
    </submittedName>
</protein>
<dbReference type="Proteomes" id="UP001172778">
    <property type="component" value="Unassembled WGS sequence"/>
</dbReference>
<keyword evidence="4" id="KW-1185">Reference proteome</keyword>
<evidence type="ECO:0000313" key="4">
    <source>
        <dbReference type="Proteomes" id="UP001172778"/>
    </source>
</evidence>
<feature type="transmembrane region" description="Helical" evidence="2">
    <location>
        <begin position="167"/>
        <end position="189"/>
    </location>
</feature>
<keyword evidence="2" id="KW-0812">Transmembrane</keyword>
<feature type="region of interest" description="Disordered" evidence="1">
    <location>
        <begin position="1"/>
        <end position="30"/>
    </location>
</feature>
<dbReference type="RefSeq" id="WP_284099395.1">
    <property type="nucleotide sequence ID" value="NZ_JARRAF010000003.1"/>
</dbReference>